<keyword evidence="4" id="KW-0378">Hydrolase</keyword>
<evidence type="ECO:0000313" key="8">
    <source>
        <dbReference type="Proteomes" id="UP000053599"/>
    </source>
</evidence>
<evidence type="ECO:0000313" key="7">
    <source>
        <dbReference type="EMBL" id="KIV85597.1"/>
    </source>
</evidence>
<dbReference type="InterPro" id="IPR020556">
    <property type="entry name" value="Amidase_CS"/>
</dbReference>
<proteinExistence type="inferred from homology"/>
<feature type="active site" description="Charge relay system" evidence="5">
    <location>
        <position position="212"/>
    </location>
</feature>
<comment type="similarity">
    <text evidence="2">Belongs to the amidase family.</text>
</comment>
<name>A0A0D1YSH4_9EURO</name>
<dbReference type="InterPro" id="IPR023631">
    <property type="entry name" value="Amidase_dom"/>
</dbReference>
<protein>
    <recommendedName>
        <fullName evidence="3">amidase</fullName>
        <ecNumber evidence="3">3.5.1.4</ecNumber>
    </recommendedName>
</protein>
<organism evidence="7 8">
    <name type="scientific">Exophiala sideris</name>
    <dbReference type="NCBI Taxonomy" id="1016849"/>
    <lineage>
        <taxon>Eukaryota</taxon>
        <taxon>Fungi</taxon>
        <taxon>Dikarya</taxon>
        <taxon>Ascomycota</taxon>
        <taxon>Pezizomycotina</taxon>
        <taxon>Eurotiomycetes</taxon>
        <taxon>Chaetothyriomycetidae</taxon>
        <taxon>Chaetothyriales</taxon>
        <taxon>Herpotrichiellaceae</taxon>
        <taxon>Exophiala</taxon>
    </lineage>
</organism>
<dbReference type="Pfam" id="PF01425">
    <property type="entry name" value="Amidase"/>
    <property type="match status" value="1"/>
</dbReference>
<evidence type="ECO:0000259" key="6">
    <source>
        <dbReference type="Pfam" id="PF01425"/>
    </source>
</evidence>
<dbReference type="Gene3D" id="3.90.1300.10">
    <property type="entry name" value="Amidase signature (AS) domain"/>
    <property type="match status" value="1"/>
</dbReference>
<dbReference type="AlphaFoldDB" id="A0A0D1YSH4"/>
<comment type="catalytic activity">
    <reaction evidence="1">
        <text>a monocarboxylic acid amide + H2O = a monocarboxylate + NH4(+)</text>
        <dbReference type="Rhea" id="RHEA:12020"/>
        <dbReference type="ChEBI" id="CHEBI:15377"/>
        <dbReference type="ChEBI" id="CHEBI:28938"/>
        <dbReference type="ChEBI" id="CHEBI:35757"/>
        <dbReference type="ChEBI" id="CHEBI:83628"/>
        <dbReference type="EC" id="3.5.1.4"/>
    </reaction>
</comment>
<evidence type="ECO:0000256" key="4">
    <source>
        <dbReference type="ARBA" id="ARBA00022801"/>
    </source>
</evidence>
<feature type="active site" description="Acyl-ester intermediate" evidence="5">
    <location>
        <position position="236"/>
    </location>
</feature>
<dbReference type="PROSITE" id="PS00571">
    <property type="entry name" value="AMIDASES"/>
    <property type="match status" value="1"/>
</dbReference>
<dbReference type="GO" id="GO:0004040">
    <property type="term" value="F:amidase activity"/>
    <property type="evidence" value="ECO:0007669"/>
    <property type="project" value="UniProtKB-EC"/>
</dbReference>
<dbReference type="EMBL" id="KN846951">
    <property type="protein sequence ID" value="KIV85597.1"/>
    <property type="molecule type" value="Genomic_DNA"/>
</dbReference>
<dbReference type="Proteomes" id="UP000053599">
    <property type="component" value="Unassembled WGS sequence"/>
</dbReference>
<accession>A0A0D1YSH4</accession>
<dbReference type="PIRSF" id="PIRSF001221">
    <property type="entry name" value="Amidase_fungi"/>
    <property type="match status" value="1"/>
</dbReference>
<dbReference type="HOGENOM" id="CLU_009600_9_2_1"/>
<evidence type="ECO:0000256" key="1">
    <source>
        <dbReference type="ARBA" id="ARBA00001311"/>
    </source>
</evidence>
<evidence type="ECO:0000256" key="2">
    <source>
        <dbReference type="ARBA" id="ARBA00009199"/>
    </source>
</evidence>
<dbReference type="STRING" id="1016849.A0A0D1YSH4"/>
<dbReference type="InterPro" id="IPR036928">
    <property type="entry name" value="AS_sf"/>
</dbReference>
<feature type="active site" description="Charge relay system" evidence="5">
    <location>
        <position position="137"/>
    </location>
</feature>
<dbReference type="PANTHER" id="PTHR46072:SF2">
    <property type="entry name" value="AMIDASE (EUROFUNG)"/>
    <property type="match status" value="1"/>
</dbReference>
<evidence type="ECO:0000256" key="3">
    <source>
        <dbReference type="ARBA" id="ARBA00012922"/>
    </source>
</evidence>
<evidence type="ECO:0000256" key="5">
    <source>
        <dbReference type="PIRSR" id="PIRSR001221-1"/>
    </source>
</evidence>
<sequence length="558" mass="61175">MPTKISLNASWNDRSTAKKKSVLDGVPSNFIHSELEFRDDDASSVLEVPSKFLSQEEISITALDAVGIVEAIAGRRYTCVQVLDAFTHRAAIAHKLLNCCLEFRYEAARAEAERLDRHYEETGKLVGPLHGLPISVKDQCRIVGTETTCGFVANIGVVDTENSVLVDILMRAGAVVFVKTNLSIGCFWGETINNVIGHTSNPFNRSFSCGGSSGGEGALLGIHGSPMGIGSDLGGSIRSPSAYQGLWGLRPSTGRIPYYKMVNSMEGNEIVESVVGPMSHSPEALELFVKTVVDSQPWLHDPKCHPLPWREQEFENVTAGGRKLRIGVMSWDGCVLPQPPIRRAVREVVQKLEAAGHEVVSWKVDQTKALALLTKALTCDGRGDHDRTIARSGEPDLNLFFRSSQPPDTLLENWALAMERNDFRASILEQWNATADEDGLPIDVYLTPVNPSVCPKHGDYKRVRYLGYTGTVNCLDFTACTVPVTFVDAETDLADAEDGKYDARGNEIPGPVSDLDRAIRMNYRPEVYGGLPVTLQIVGRRLDEEKVLGVAQVIRKLL</sequence>
<dbReference type="PANTHER" id="PTHR46072">
    <property type="entry name" value="AMIDASE-RELATED-RELATED"/>
    <property type="match status" value="1"/>
</dbReference>
<dbReference type="SUPFAM" id="SSF75304">
    <property type="entry name" value="Amidase signature (AS) enzymes"/>
    <property type="match status" value="1"/>
</dbReference>
<dbReference type="OrthoDB" id="6428749at2759"/>
<gene>
    <name evidence="7" type="ORF">PV11_01275</name>
</gene>
<reference evidence="7 8" key="1">
    <citation type="submission" date="2015-01" db="EMBL/GenBank/DDBJ databases">
        <title>The Genome Sequence of Exophiala sideris CBS121828.</title>
        <authorList>
            <consortium name="The Broad Institute Genomics Platform"/>
            <person name="Cuomo C."/>
            <person name="de Hoog S."/>
            <person name="Gorbushina A."/>
            <person name="Stielow B."/>
            <person name="Teixiera M."/>
            <person name="Abouelleil A."/>
            <person name="Chapman S.B."/>
            <person name="Priest M."/>
            <person name="Young S.K."/>
            <person name="Wortman J."/>
            <person name="Nusbaum C."/>
            <person name="Birren B."/>
        </authorList>
    </citation>
    <scope>NUCLEOTIDE SEQUENCE [LARGE SCALE GENOMIC DNA]</scope>
    <source>
        <strain evidence="7 8">CBS 121828</strain>
    </source>
</reference>
<dbReference type="EC" id="3.5.1.4" evidence="3"/>
<feature type="domain" description="Amidase" evidence="6">
    <location>
        <begin position="82"/>
        <end position="548"/>
    </location>
</feature>